<dbReference type="InterPro" id="IPR010982">
    <property type="entry name" value="Lambda_DNA-bd_dom_sf"/>
</dbReference>
<dbReference type="SMART" id="SM00530">
    <property type="entry name" value="HTH_XRE"/>
    <property type="match status" value="1"/>
</dbReference>
<evidence type="ECO:0000313" key="2">
    <source>
        <dbReference type="EMBL" id="KAB0682023.1"/>
    </source>
</evidence>
<keyword evidence="3" id="KW-1185">Reference proteome</keyword>
<accession>A0A7V7PSB9</accession>
<dbReference type="Gene3D" id="1.10.260.40">
    <property type="entry name" value="lambda repressor-like DNA-binding domains"/>
    <property type="match status" value="1"/>
</dbReference>
<name>A0A7V7PSB9_9HYPH</name>
<sequence length="84" mass="9153">MLATTPEQFIALRKQFGYTQSTLADRLGMSLRAVQDIESGKAKVRKVHSLAMDRIAIMRAAFTGDATLLTEEAVTDVLALGEVL</sequence>
<feature type="domain" description="HTH cro/C1-type" evidence="1">
    <location>
        <begin position="9"/>
        <end position="43"/>
    </location>
</feature>
<dbReference type="GO" id="GO:0003677">
    <property type="term" value="F:DNA binding"/>
    <property type="evidence" value="ECO:0007669"/>
    <property type="project" value="InterPro"/>
</dbReference>
<dbReference type="PROSITE" id="PS50943">
    <property type="entry name" value="HTH_CROC1"/>
    <property type="match status" value="1"/>
</dbReference>
<dbReference type="EMBL" id="VZDO01000002">
    <property type="protein sequence ID" value="KAB0682023.1"/>
    <property type="molecule type" value="Genomic_DNA"/>
</dbReference>
<dbReference type="CDD" id="cd00093">
    <property type="entry name" value="HTH_XRE"/>
    <property type="match status" value="1"/>
</dbReference>
<dbReference type="RefSeq" id="WP_150968283.1">
    <property type="nucleotide sequence ID" value="NZ_VZDO01000002.1"/>
</dbReference>
<evidence type="ECO:0000313" key="3">
    <source>
        <dbReference type="Proteomes" id="UP000432089"/>
    </source>
</evidence>
<dbReference type="Proteomes" id="UP000432089">
    <property type="component" value="Unassembled WGS sequence"/>
</dbReference>
<proteinExistence type="predicted"/>
<protein>
    <submittedName>
        <fullName evidence="2">Helix-turn-helix transcriptional regulator</fullName>
    </submittedName>
</protein>
<evidence type="ECO:0000259" key="1">
    <source>
        <dbReference type="PROSITE" id="PS50943"/>
    </source>
</evidence>
<dbReference type="Pfam" id="PF01381">
    <property type="entry name" value="HTH_3"/>
    <property type="match status" value="1"/>
</dbReference>
<comment type="caution">
    <text evidence="2">The sequence shown here is derived from an EMBL/GenBank/DDBJ whole genome shotgun (WGS) entry which is preliminary data.</text>
</comment>
<gene>
    <name evidence="2" type="ORF">F6X38_04250</name>
</gene>
<dbReference type="AlphaFoldDB" id="A0A7V7PSB9"/>
<reference evidence="2 3" key="1">
    <citation type="submission" date="2019-09" db="EMBL/GenBank/DDBJ databases">
        <title>YIM 132180 draft genome.</title>
        <authorList>
            <person name="Zhang K."/>
        </authorList>
    </citation>
    <scope>NUCLEOTIDE SEQUENCE [LARGE SCALE GENOMIC DNA]</scope>
    <source>
        <strain evidence="2 3">YIM 132180</strain>
    </source>
</reference>
<dbReference type="InterPro" id="IPR001387">
    <property type="entry name" value="Cro/C1-type_HTH"/>
</dbReference>
<organism evidence="2 3">
    <name type="scientific">Plantimonas leprariae</name>
    <dbReference type="NCBI Taxonomy" id="2615207"/>
    <lineage>
        <taxon>Bacteria</taxon>
        <taxon>Pseudomonadati</taxon>
        <taxon>Pseudomonadota</taxon>
        <taxon>Alphaproteobacteria</taxon>
        <taxon>Hyphomicrobiales</taxon>
        <taxon>Aurantimonadaceae</taxon>
        <taxon>Plantimonas</taxon>
    </lineage>
</organism>
<dbReference type="SUPFAM" id="SSF47413">
    <property type="entry name" value="lambda repressor-like DNA-binding domains"/>
    <property type="match status" value="1"/>
</dbReference>